<evidence type="ECO:0000259" key="1">
    <source>
        <dbReference type="SMART" id="SM00829"/>
    </source>
</evidence>
<dbReference type="SMART" id="SM00829">
    <property type="entry name" value="PKS_ER"/>
    <property type="match status" value="1"/>
</dbReference>
<keyword evidence="3" id="KW-1185">Reference proteome</keyword>
<comment type="caution">
    <text evidence="2">The sequence shown here is derived from an EMBL/GenBank/DDBJ whole genome shotgun (WGS) entry which is preliminary data.</text>
</comment>
<evidence type="ECO:0000313" key="3">
    <source>
        <dbReference type="Proteomes" id="UP001465153"/>
    </source>
</evidence>
<dbReference type="PANTHER" id="PTHR43677:SF1">
    <property type="entry name" value="ACRYLYL-COA REDUCTASE ACUI-RELATED"/>
    <property type="match status" value="1"/>
</dbReference>
<dbReference type="InterPro" id="IPR011032">
    <property type="entry name" value="GroES-like_sf"/>
</dbReference>
<organism evidence="2 3">
    <name type="scientific">Sessilibacter corallicola</name>
    <dbReference type="NCBI Taxonomy" id="2904075"/>
    <lineage>
        <taxon>Bacteria</taxon>
        <taxon>Pseudomonadati</taxon>
        <taxon>Pseudomonadota</taxon>
        <taxon>Gammaproteobacteria</taxon>
        <taxon>Cellvibrionales</taxon>
        <taxon>Cellvibrionaceae</taxon>
        <taxon>Sessilibacter</taxon>
    </lineage>
</organism>
<dbReference type="Pfam" id="PF08240">
    <property type="entry name" value="ADH_N"/>
    <property type="match status" value="1"/>
</dbReference>
<dbReference type="NCBIfam" id="TIGR02823">
    <property type="entry name" value="oxido_YhdH"/>
    <property type="match status" value="1"/>
</dbReference>
<dbReference type="SUPFAM" id="SSF51735">
    <property type="entry name" value="NAD(P)-binding Rossmann-fold domains"/>
    <property type="match status" value="1"/>
</dbReference>
<dbReference type="InterPro" id="IPR020843">
    <property type="entry name" value="ER"/>
</dbReference>
<dbReference type="InterPro" id="IPR036291">
    <property type="entry name" value="NAD(P)-bd_dom_sf"/>
</dbReference>
<name>A0ABQ0AE25_9GAMM</name>
<dbReference type="EMBL" id="BAABWN010000016">
    <property type="protein sequence ID" value="GAA6169896.1"/>
    <property type="molecule type" value="Genomic_DNA"/>
</dbReference>
<dbReference type="InterPro" id="IPR051397">
    <property type="entry name" value="Zn-ADH-like_protein"/>
</dbReference>
<dbReference type="RefSeq" id="WP_233090104.1">
    <property type="nucleotide sequence ID" value="NZ_BAABWN010000016.1"/>
</dbReference>
<protein>
    <submittedName>
        <fullName evidence="2">Oxidoreductase</fullName>
    </submittedName>
</protein>
<dbReference type="InterPro" id="IPR014188">
    <property type="entry name" value="Acrylyl-CoA_reductase_AcuI"/>
</dbReference>
<accession>A0ABQ0AE25</accession>
<dbReference type="Pfam" id="PF00107">
    <property type="entry name" value="ADH_zinc_N"/>
    <property type="match status" value="1"/>
</dbReference>
<sequence length="334" mass="35498">MSESFKALVVEQVEKRKFESSVTQRTLDDLPEGDVLIRVRYSSLNFKDALSTQGNPGVTTKFPHTPGIDAAGEVVASESSDFNVGDEVLVTGFDLGMNTSGGFGQYIRVPSSWVFALPEGLSAREAMIYGTAGFTAAISVQKLVDAGVKPEHGEVLVTGATGGVGSVAVGILAKAGYTVVALTGKASQVDFLKQLGASDVISREAFLENAHKPLMRERWAGVVDCVGGDYLAAAVKSSRYDGVVTCCGLTASTDLPLNVFPFILRGVSLLGVDSVQFPSQKRSPIWQKLSQEWKLDSLDSLVKEIGFSELQDKIDSILAGNIVGRTLLNLDSDA</sequence>
<reference evidence="2 3" key="1">
    <citation type="submission" date="2024-04" db="EMBL/GenBank/DDBJ databases">
        <title>Draft genome sequence of Sessilibacter corallicola NBRC 116591.</title>
        <authorList>
            <person name="Miyakawa T."/>
            <person name="Kusuya Y."/>
            <person name="Miura T."/>
        </authorList>
    </citation>
    <scope>NUCLEOTIDE SEQUENCE [LARGE SCALE GENOMIC DNA]</scope>
    <source>
        <strain evidence="2 3">KU-00831-HH</strain>
    </source>
</reference>
<dbReference type="CDD" id="cd05280">
    <property type="entry name" value="MDR_yhdh_yhfp"/>
    <property type="match status" value="1"/>
</dbReference>
<dbReference type="Proteomes" id="UP001465153">
    <property type="component" value="Unassembled WGS sequence"/>
</dbReference>
<gene>
    <name evidence="2" type="ORF">NBRC116591_37080</name>
</gene>
<dbReference type="SUPFAM" id="SSF50129">
    <property type="entry name" value="GroES-like"/>
    <property type="match status" value="1"/>
</dbReference>
<dbReference type="InterPro" id="IPR013149">
    <property type="entry name" value="ADH-like_C"/>
</dbReference>
<dbReference type="InterPro" id="IPR013154">
    <property type="entry name" value="ADH-like_N"/>
</dbReference>
<dbReference type="Gene3D" id="3.90.180.10">
    <property type="entry name" value="Medium-chain alcohol dehydrogenases, catalytic domain"/>
    <property type="match status" value="1"/>
</dbReference>
<evidence type="ECO:0000313" key="2">
    <source>
        <dbReference type="EMBL" id="GAA6169896.1"/>
    </source>
</evidence>
<dbReference type="Gene3D" id="3.40.50.720">
    <property type="entry name" value="NAD(P)-binding Rossmann-like Domain"/>
    <property type="match status" value="1"/>
</dbReference>
<proteinExistence type="predicted"/>
<feature type="domain" description="Enoyl reductase (ER)" evidence="1">
    <location>
        <begin position="11"/>
        <end position="328"/>
    </location>
</feature>
<dbReference type="PANTHER" id="PTHR43677">
    <property type="entry name" value="SHORT-CHAIN DEHYDROGENASE/REDUCTASE"/>
    <property type="match status" value="1"/>
</dbReference>